<dbReference type="Proteomes" id="UP000633278">
    <property type="component" value="Unassembled WGS sequence"/>
</dbReference>
<sequence length="58" mass="6823">MRKISLRTCWVKISNRSIVVDMNVVFVADKSNPFKRILQSHFSILLTILTTKKQEQLF</sequence>
<keyword evidence="2" id="KW-1185">Reference proteome</keyword>
<protein>
    <submittedName>
        <fullName evidence="1">Uncharacterized protein</fullName>
    </submittedName>
</protein>
<evidence type="ECO:0000313" key="2">
    <source>
        <dbReference type="Proteomes" id="UP000633278"/>
    </source>
</evidence>
<reference evidence="1" key="1">
    <citation type="journal article" date="2014" name="Int. J. Syst. Evol. Microbiol.">
        <title>Complete genome sequence of Corynebacterium casei LMG S-19264T (=DSM 44701T), isolated from a smear-ripened cheese.</title>
        <authorList>
            <consortium name="US DOE Joint Genome Institute (JGI-PGF)"/>
            <person name="Walter F."/>
            <person name="Albersmeier A."/>
            <person name="Kalinowski J."/>
            <person name="Ruckert C."/>
        </authorList>
    </citation>
    <scope>NUCLEOTIDE SEQUENCE</scope>
    <source>
        <strain evidence="1">CGMCC 1.15763</strain>
    </source>
</reference>
<gene>
    <name evidence="1" type="ORF">GCM10011416_16500</name>
</gene>
<reference evidence="1" key="2">
    <citation type="submission" date="2020-09" db="EMBL/GenBank/DDBJ databases">
        <authorList>
            <person name="Sun Q."/>
            <person name="Zhou Y."/>
        </authorList>
    </citation>
    <scope>NUCLEOTIDE SEQUENCE</scope>
    <source>
        <strain evidence="1">CGMCC 1.15763</strain>
    </source>
</reference>
<accession>A0A917HYU9</accession>
<evidence type="ECO:0000313" key="1">
    <source>
        <dbReference type="EMBL" id="GGG98950.1"/>
    </source>
</evidence>
<comment type="caution">
    <text evidence="1">The sequence shown here is derived from an EMBL/GenBank/DDBJ whole genome shotgun (WGS) entry which is preliminary data.</text>
</comment>
<organism evidence="1 2">
    <name type="scientific">Polaribacter pacificus</name>
    <dbReference type="NCBI Taxonomy" id="1775173"/>
    <lineage>
        <taxon>Bacteria</taxon>
        <taxon>Pseudomonadati</taxon>
        <taxon>Bacteroidota</taxon>
        <taxon>Flavobacteriia</taxon>
        <taxon>Flavobacteriales</taxon>
        <taxon>Flavobacteriaceae</taxon>
    </lineage>
</organism>
<proteinExistence type="predicted"/>
<dbReference type="EMBL" id="BMJW01000002">
    <property type="protein sequence ID" value="GGG98950.1"/>
    <property type="molecule type" value="Genomic_DNA"/>
</dbReference>
<dbReference type="AlphaFoldDB" id="A0A917HYU9"/>
<name>A0A917HYU9_9FLAO</name>